<dbReference type="Proteomes" id="UP000239388">
    <property type="component" value="Unassembled WGS sequence"/>
</dbReference>
<dbReference type="AlphaFoldDB" id="A0A2S8F7W8"/>
<evidence type="ECO:0000313" key="1">
    <source>
        <dbReference type="EMBL" id="PQO28245.1"/>
    </source>
</evidence>
<proteinExistence type="predicted"/>
<reference evidence="1 2" key="1">
    <citation type="submission" date="2018-02" db="EMBL/GenBank/DDBJ databases">
        <title>Comparative genomes isolates from brazilian mangrove.</title>
        <authorList>
            <person name="Araujo J.E."/>
            <person name="Taketani R.G."/>
            <person name="Silva M.C.P."/>
            <person name="Loureco M.V."/>
            <person name="Andreote F.D."/>
        </authorList>
    </citation>
    <scope>NUCLEOTIDE SEQUENCE [LARGE SCALE GENOMIC DNA]</scope>
    <source>
        <strain evidence="1 2">NAP PRIS-MGV</strain>
    </source>
</reference>
<gene>
    <name evidence="1" type="ORF">C5Y98_25450</name>
</gene>
<sequence length="354" mass="40538">MLASLMLLFIGQNSAAEEIRVLSPAEAIAAMGEVEAATRQNFDAIETWQGTYQFHDIFGPARKMTVGPPGDERPVQQQDDVGTYEFAIDTASHCRFWSIDKSKSWLTVRDTKTDTDREIPYGTYRETYIQKPGENISFRPDNSVPIPSSEKEKLGRSSVRQVSHRAIATFDPFVLFGDGVYKTWRYMATSQIAAARNPDAFKVCEVQKDGQKRYTIEIQFTGQTPQDIMIVRWELAEEFAYNPVYHSRRKVLEDREVVTEETVWRYEQQGGVFIPSYYCETHRNIDGVLSFQNELKQKAGKTNEKLPDETFAASRLPLEDGDRLAKGTRRSPQVFYQGKFIDMQQYEQALAESN</sequence>
<organism evidence="1 2">
    <name type="scientific">Blastopirellula marina</name>
    <dbReference type="NCBI Taxonomy" id="124"/>
    <lineage>
        <taxon>Bacteria</taxon>
        <taxon>Pseudomonadati</taxon>
        <taxon>Planctomycetota</taxon>
        <taxon>Planctomycetia</taxon>
        <taxon>Pirellulales</taxon>
        <taxon>Pirellulaceae</taxon>
        <taxon>Blastopirellula</taxon>
    </lineage>
</organism>
<comment type="caution">
    <text evidence="1">The sequence shown here is derived from an EMBL/GenBank/DDBJ whole genome shotgun (WGS) entry which is preliminary data.</text>
</comment>
<name>A0A2S8F7W8_9BACT</name>
<evidence type="ECO:0000313" key="2">
    <source>
        <dbReference type="Proteomes" id="UP000239388"/>
    </source>
</evidence>
<accession>A0A2S8F7W8</accession>
<protein>
    <submittedName>
        <fullName evidence="1">Uncharacterized protein</fullName>
    </submittedName>
</protein>
<dbReference type="EMBL" id="PUIB01000025">
    <property type="protein sequence ID" value="PQO28245.1"/>
    <property type="molecule type" value="Genomic_DNA"/>
</dbReference>